<evidence type="ECO:0000256" key="1">
    <source>
        <dbReference type="SAM" id="Coils"/>
    </source>
</evidence>
<accession>A0A1Z5KH38</accession>
<sequence length="857" mass="97848">MSSRSDDHLLQQLQQLQKELAQKEVALGQQDILCKDQANKIEELVKQMAEMEDHLNHSYNQTLESLYAGMMQAKEEKEELMEQMAELESQVEAAKEVKEMILEQPATTAEDSEELLSLREKLADLEKRLEESNQQLRFLEGSAQKAQDEKRHYEERALTLQAEILKLNDILKEKESALAMAEMSAQKEAQMTASARLIQATTPAVGAPVSYSNTSDELCTRLAELESRLGVSNRVADFLQKSLQKAEEQSHHFKNQKSQLAAELETIKRQLLENASKLKESNEKANKQELQIQELIKKLEAAEKSLSSTYQHREAKVQEAVESANSGQKELRHKISQLEFRLTESRRFAEFVQSSLNKLKIEKETNEAKSNATIANLEFKLKEGSRVSQFVQQTLERKTSEFKQLELASMGEKKQLEFKVAEASRMTVFLQNKLKETEKKSSAEIANLQFRLTEATRMTQFLTTNANKAAENMRKQRDEMNLLEKQLETTRGELAAAKSASKAKDGILAAHSETVTELRRKVGELESRLSVSNRVCDFLQTNLSKAEEMKRMAEMRRDDVEKQLSILTNQLSETQSKMQVLSQMSDDQAKKIATLMKEIADTTDSLTQTHKSVLAERNTALETKEEETKYLAAQIAQLEFRVTESQRLSTFVQSKMKSLETDKNEQAAKYEAEIAQLKFKATESSRMAVFAQAAVTKVGEEKKSIETKAAREKAKLEFNLAEAKRMTTFLTNKLKDTENTLQGCLKDLEFKLTESNRVSKYQQTSLARLDREKQCLVSEKAELEFQIDQLKQNLEEKELELFARDNYTSEFKKRISDLQSQMAMAEGKLSVAYRMNDFLTKSLSQAEEEKRMLQSGH</sequence>
<evidence type="ECO:0000313" key="3">
    <source>
        <dbReference type="Proteomes" id="UP000198406"/>
    </source>
</evidence>
<organism evidence="2 3">
    <name type="scientific">Fistulifera solaris</name>
    <name type="common">Oleaginous diatom</name>
    <dbReference type="NCBI Taxonomy" id="1519565"/>
    <lineage>
        <taxon>Eukaryota</taxon>
        <taxon>Sar</taxon>
        <taxon>Stramenopiles</taxon>
        <taxon>Ochrophyta</taxon>
        <taxon>Bacillariophyta</taxon>
        <taxon>Bacillariophyceae</taxon>
        <taxon>Bacillariophycidae</taxon>
        <taxon>Naviculales</taxon>
        <taxon>Naviculaceae</taxon>
        <taxon>Fistulifera</taxon>
    </lineage>
</organism>
<feature type="coiled-coil region" evidence="1">
    <location>
        <begin position="466"/>
        <end position="577"/>
    </location>
</feature>
<dbReference type="AlphaFoldDB" id="A0A1Z5KH38"/>
<proteinExistence type="predicted"/>
<dbReference type="EMBL" id="BDSP01000229">
    <property type="protein sequence ID" value="GAX25634.1"/>
    <property type="molecule type" value="Genomic_DNA"/>
</dbReference>
<dbReference type="Proteomes" id="UP000198406">
    <property type="component" value="Unassembled WGS sequence"/>
</dbReference>
<feature type="coiled-coil region" evidence="1">
    <location>
        <begin position="236"/>
        <end position="305"/>
    </location>
</feature>
<keyword evidence="1" id="KW-0175">Coiled coil</keyword>
<protein>
    <submittedName>
        <fullName evidence="2">Uncharacterized protein</fullName>
    </submittedName>
</protein>
<evidence type="ECO:0000313" key="2">
    <source>
        <dbReference type="EMBL" id="GAX25634.1"/>
    </source>
</evidence>
<feature type="coiled-coil region" evidence="1">
    <location>
        <begin position="766"/>
        <end position="800"/>
    </location>
</feature>
<keyword evidence="3" id="KW-1185">Reference proteome</keyword>
<gene>
    <name evidence="2" type="ORF">FisN_15Lh001</name>
</gene>
<feature type="coiled-coil region" evidence="1">
    <location>
        <begin position="6"/>
        <end position="163"/>
    </location>
</feature>
<name>A0A1Z5KH38_FISSO</name>
<comment type="caution">
    <text evidence="2">The sequence shown here is derived from an EMBL/GenBank/DDBJ whole genome shotgun (WGS) entry which is preliminary data.</text>
</comment>
<reference evidence="2 3" key="1">
    <citation type="journal article" date="2015" name="Plant Cell">
        <title>Oil accumulation by the oleaginous diatom Fistulifera solaris as revealed by the genome and transcriptome.</title>
        <authorList>
            <person name="Tanaka T."/>
            <person name="Maeda Y."/>
            <person name="Veluchamy A."/>
            <person name="Tanaka M."/>
            <person name="Abida H."/>
            <person name="Marechal E."/>
            <person name="Bowler C."/>
            <person name="Muto M."/>
            <person name="Sunaga Y."/>
            <person name="Tanaka M."/>
            <person name="Yoshino T."/>
            <person name="Taniguchi T."/>
            <person name="Fukuda Y."/>
            <person name="Nemoto M."/>
            <person name="Matsumoto M."/>
            <person name="Wong P.S."/>
            <person name="Aburatani S."/>
            <person name="Fujibuchi W."/>
        </authorList>
    </citation>
    <scope>NUCLEOTIDE SEQUENCE [LARGE SCALE GENOMIC DNA]</scope>
    <source>
        <strain evidence="2 3">JPCC DA0580</strain>
    </source>
</reference>
<dbReference type="InParanoid" id="A0A1Z5KH38"/>